<name>A0A0B7AI59_9EUPU</name>
<dbReference type="AlphaFoldDB" id="A0A0B7AI59"/>
<accession>A0A0B7AI59</accession>
<protein>
    <submittedName>
        <fullName evidence="1">Uncharacterized protein</fullName>
    </submittedName>
</protein>
<reference evidence="1" key="1">
    <citation type="submission" date="2014-12" db="EMBL/GenBank/DDBJ databases">
        <title>Insight into the proteome of Arion vulgaris.</title>
        <authorList>
            <person name="Aradska J."/>
            <person name="Bulat T."/>
            <person name="Smidak R."/>
            <person name="Sarate P."/>
            <person name="Gangsoo J."/>
            <person name="Sialana F."/>
            <person name="Bilban M."/>
            <person name="Lubec G."/>
        </authorList>
    </citation>
    <scope>NUCLEOTIDE SEQUENCE</scope>
    <source>
        <tissue evidence="1">Skin</tissue>
    </source>
</reference>
<evidence type="ECO:0000313" key="1">
    <source>
        <dbReference type="EMBL" id="CEK80458.1"/>
    </source>
</evidence>
<dbReference type="EMBL" id="HACG01033593">
    <property type="protein sequence ID" value="CEK80458.1"/>
    <property type="molecule type" value="Transcribed_RNA"/>
</dbReference>
<sequence length="90" mass="10387">MSLPSYHSCRLLSDVYTAVADVYFVDVVNLSMGKKWIEYTVSQYSSARSLVDDHHHVTAYFIWLVTVLRRVVFTSVCFNPSTVNSCHFFK</sequence>
<proteinExistence type="predicted"/>
<organism evidence="1">
    <name type="scientific">Arion vulgaris</name>
    <dbReference type="NCBI Taxonomy" id="1028688"/>
    <lineage>
        <taxon>Eukaryota</taxon>
        <taxon>Metazoa</taxon>
        <taxon>Spiralia</taxon>
        <taxon>Lophotrochozoa</taxon>
        <taxon>Mollusca</taxon>
        <taxon>Gastropoda</taxon>
        <taxon>Heterobranchia</taxon>
        <taxon>Euthyneura</taxon>
        <taxon>Panpulmonata</taxon>
        <taxon>Eupulmonata</taxon>
        <taxon>Stylommatophora</taxon>
        <taxon>Helicina</taxon>
        <taxon>Arionoidea</taxon>
        <taxon>Arionidae</taxon>
        <taxon>Arion</taxon>
    </lineage>
</organism>
<gene>
    <name evidence="1" type="primary">ORF121041</name>
</gene>